<dbReference type="PANTHER" id="PTHR45953">
    <property type="entry name" value="IDURONATE 2-SULFATASE"/>
    <property type="match status" value="1"/>
</dbReference>
<accession>A0A383CTW6</accession>
<sequence>MKKLPNILYIMSDQHTASVMGCAGDIAAQTPNLDHLSQSGIRFTRAYCPSPVCLPSRMSMLTGLRPHEQKCWTNDDILDSSRPTWLHGLGASGYSPVLVGRMHSLGPDQLRGYADRIIGDHSPAWPGVARRSLGALARTSSPFIESIKLSGPGQNSYQLMDDAVLEASVNFLKNHVASKSDEPFCLTASFMLPHPP</sequence>
<dbReference type="AlphaFoldDB" id="A0A383CTW6"/>
<dbReference type="Gene3D" id="3.40.720.10">
    <property type="entry name" value="Alkaline Phosphatase, subunit A"/>
    <property type="match status" value="1"/>
</dbReference>
<keyword evidence="1" id="KW-0479">Metal-binding</keyword>
<evidence type="ECO:0000259" key="3">
    <source>
        <dbReference type="Pfam" id="PF00884"/>
    </source>
</evidence>
<proteinExistence type="predicted"/>
<dbReference type="InterPro" id="IPR017850">
    <property type="entry name" value="Alkaline_phosphatase_core_sf"/>
</dbReference>
<dbReference type="InterPro" id="IPR000917">
    <property type="entry name" value="Sulfatase_N"/>
</dbReference>
<evidence type="ECO:0000256" key="2">
    <source>
        <dbReference type="ARBA" id="ARBA00022801"/>
    </source>
</evidence>
<dbReference type="GO" id="GO:0008484">
    <property type="term" value="F:sulfuric ester hydrolase activity"/>
    <property type="evidence" value="ECO:0007669"/>
    <property type="project" value="TreeGrafter"/>
</dbReference>
<protein>
    <recommendedName>
        <fullName evidence="3">Sulfatase N-terminal domain-containing protein</fullName>
    </recommendedName>
</protein>
<dbReference type="GO" id="GO:0046872">
    <property type="term" value="F:metal ion binding"/>
    <property type="evidence" value="ECO:0007669"/>
    <property type="project" value="UniProtKB-KW"/>
</dbReference>
<reference evidence="4" key="1">
    <citation type="submission" date="2018-05" db="EMBL/GenBank/DDBJ databases">
        <authorList>
            <person name="Lanie J.A."/>
            <person name="Ng W.-L."/>
            <person name="Kazmierczak K.M."/>
            <person name="Andrzejewski T.M."/>
            <person name="Davidsen T.M."/>
            <person name="Wayne K.J."/>
            <person name="Tettelin H."/>
            <person name="Glass J.I."/>
            <person name="Rusch D."/>
            <person name="Podicherti R."/>
            <person name="Tsui H.-C.T."/>
            <person name="Winkler M.E."/>
        </authorList>
    </citation>
    <scope>NUCLEOTIDE SEQUENCE</scope>
</reference>
<feature type="domain" description="Sulfatase N-terminal" evidence="3">
    <location>
        <begin position="5"/>
        <end position="196"/>
    </location>
</feature>
<evidence type="ECO:0000256" key="1">
    <source>
        <dbReference type="ARBA" id="ARBA00022723"/>
    </source>
</evidence>
<dbReference type="SUPFAM" id="SSF53649">
    <property type="entry name" value="Alkaline phosphatase-like"/>
    <property type="match status" value="1"/>
</dbReference>
<keyword evidence="2" id="KW-0378">Hydrolase</keyword>
<gene>
    <name evidence="4" type="ORF">METZ01_LOCUS488159</name>
</gene>
<dbReference type="PANTHER" id="PTHR45953:SF1">
    <property type="entry name" value="IDURONATE 2-SULFATASE"/>
    <property type="match status" value="1"/>
</dbReference>
<feature type="non-terminal residue" evidence="4">
    <location>
        <position position="196"/>
    </location>
</feature>
<evidence type="ECO:0000313" key="4">
    <source>
        <dbReference type="EMBL" id="SVE35305.1"/>
    </source>
</evidence>
<dbReference type="EMBL" id="UINC01211418">
    <property type="protein sequence ID" value="SVE35305.1"/>
    <property type="molecule type" value="Genomic_DNA"/>
</dbReference>
<organism evidence="4">
    <name type="scientific">marine metagenome</name>
    <dbReference type="NCBI Taxonomy" id="408172"/>
    <lineage>
        <taxon>unclassified sequences</taxon>
        <taxon>metagenomes</taxon>
        <taxon>ecological metagenomes</taxon>
    </lineage>
</organism>
<dbReference type="Pfam" id="PF00884">
    <property type="entry name" value="Sulfatase"/>
    <property type="match status" value="1"/>
</dbReference>
<dbReference type="GO" id="GO:0005737">
    <property type="term" value="C:cytoplasm"/>
    <property type="evidence" value="ECO:0007669"/>
    <property type="project" value="TreeGrafter"/>
</dbReference>
<name>A0A383CTW6_9ZZZZ</name>